<name>A0AAW9TAV0_9BACT</name>
<dbReference type="AlphaFoldDB" id="A0AAW9TAV0"/>
<comment type="caution">
    <text evidence="1">The sequence shown here is derived from an EMBL/GenBank/DDBJ whole genome shotgun (WGS) entry which is preliminary data.</text>
</comment>
<accession>A0AAW9TAV0</accession>
<evidence type="ECO:0000313" key="2">
    <source>
        <dbReference type="Proteomes" id="UP000420707"/>
    </source>
</evidence>
<evidence type="ECO:0008006" key="3">
    <source>
        <dbReference type="Google" id="ProtNLM"/>
    </source>
</evidence>
<protein>
    <recommendedName>
        <fullName evidence="3">UVR domain-containing protein</fullName>
    </recommendedName>
</protein>
<dbReference type="RefSeq" id="WP_153085685.1">
    <property type="nucleotide sequence ID" value="NZ_VZAM01000004.1"/>
</dbReference>
<sequence length="188" mass="21015">MMLYKLKLAACFGIPEASGTCIISLVDESEKRALSIMTNEYVAEQLKACNSKTSDFENDVVSVLWTLFDRLNVDDFYLEFDATPERGVFATLVNKITNERMSIKTDQAVLLSVAADIEMYTTELVIKEISTPFNKNDMSSASCAVPISALPDQMLEKALDCAINEEDYETASAIRDEIERRKGKKVNN</sequence>
<dbReference type="Proteomes" id="UP000420707">
    <property type="component" value="Unassembled WGS sequence"/>
</dbReference>
<gene>
    <name evidence="1" type="ORF">F7D90_01980</name>
</gene>
<proteinExistence type="predicted"/>
<reference evidence="2" key="1">
    <citation type="submission" date="2019-09" db="EMBL/GenBank/DDBJ databases">
        <title>Distinct polysaccharide growth profiles of human intestinal Prevotella copri isolates.</title>
        <authorList>
            <person name="Fehlner-Peach H."/>
            <person name="Magnabosco C."/>
            <person name="Raghavan V."/>
            <person name="Scher J.U."/>
            <person name="Tett A."/>
            <person name="Cox L.M."/>
            <person name="Gottsegen C."/>
            <person name="Watters A."/>
            <person name="Wiltshire- Gordon J.D."/>
            <person name="Segata N."/>
            <person name="Bonneau R."/>
            <person name="Littman D.R."/>
        </authorList>
    </citation>
    <scope>NUCLEOTIDE SEQUENCE [LARGE SCALE GENOMIC DNA]</scope>
    <source>
        <strain evidence="2">iAP146</strain>
    </source>
</reference>
<dbReference type="EMBL" id="VZCR01000016">
    <property type="protein sequence ID" value="MQN30740.1"/>
    <property type="molecule type" value="Genomic_DNA"/>
</dbReference>
<evidence type="ECO:0000313" key="1">
    <source>
        <dbReference type="EMBL" id="MQN30740.1"/>
    </source>
</evidence>
<organism evidence="1 2">
    <name type="scientific">Segatella copri</name>
    <dbReference type="NCBI Taxonomy" id="165179"/>
    <lineage>
        <taxon>Bacteria</taxon>
        <taxon>Pseudomonadati</taxon>
        <taxon>Bacteroidota</taxon>
        <taxon>Bacteroidia</taxon>
        <taxon>Bacteroidales</taxon>
        <taxon>Prevotellaceae</taxon>
        <taxon>Segatella</taxon>
    </lineage>
</organism>